<dbReference type="GO" id="GO:0005737">
    <property type="term" value="C:cytoplasm"/>
    <property type="evidence" value="ECO:0007669"/>
    <property type="project" value="TreeGrafter"/>
</dbReference>
<evidence type="ECO:0000313" key="2">
    <source>
        <dbReference type="EMBL" id="NDK56259.1"/>
    </source>
</evidence>
<organism evidence="2 3">
    <name type="scientific">Pontibacter fetidus</name>
    <dbReference type="NCBI Taxonomy" id="2700082"/>
    <lineage>
        <taxon>Bacteria</taxon>
        <taxon>Pseudomonadati</taxon>
        <taxon>Bacteroidota</taxon>
        <taxon>Cytophagia</taxon>
        <taxon>Cytophagales</taxon>
        <taxon>Hymenobacteraceae</taxon>
        <taxon>Pontibacter</taxon>
    </lineage>
</organism>
<dbReference type="Proteomes" id="UP000478546">
    <property type="component" value="Unassembled WGS sequence"/>
</dbReference>
<reference evidence="2 3" key="1">
    <citation type="submission" date="2020-01" db="EMBL/GenBank/DDBJ databases">
        <authorList>
            <person name="Kim M.K."/>
        </authorList>
    </citation>
    <scope>NUCLEOTIDE SEQUENCE [LARGE SCALE GENOMIC DNA]</scope>
    <source>
        <strain evidence="2 3">BT213</strain>
    </source>
</reference>
<dbReference type="InterPro" id="IPR000182">
    <property type="entry name" value="GNAT_dom"/>
</dbReference>
<sequence>MFATSPTQVLRIAPDLYLRPATVADAQALFNIINSQRPYLREWLPFVDLTRQASDTALYLQTITNSTSDKAYVIIVDEAVAGLIGFKGVEYFNRKVEIGYWLSQHQQGKGIMQRCCKRLLQYAFDGMNMNRVQLKVAPENYKSRNIPIKLGFTLEGTEREGELLNGSYHDLEVYSLLKKEWQAQQL</sequence>
<dbReference type="GO" id="GO:1990189">
    <property type="term" value="F:protein N-terminal-serine acetyltransferase activity"/>
    <property type="evidence" value="ECO:0007669"/>
    <property type="project" value="TreeGrafter"/>
</dbReference>
<dbReference type="RefSeq" id="WP_162346315.1">
    <property type="nucleotide sequence ID" value="NZ_JAAEAA010000011.1"/>
</dbReference>
<gene>
    <name evidence="2" type="ORF">GWO68_10050</name>
</gene>
<dbReference type="InterPro" id="IPR016181">
    <property type="entry name" value="Acyl_CoA_acyltransferase"/>
</dbReference>
<dbReference type="AlphaFoldDB" id="A0A6B2GZ43"/>
<feature type="domain" description="N-acetyltransferase" evidence="1">
    <location>
        <begin position="16"/>
        <end position="180"/>
    </location>
</feature>
<dbReference type="Gene3D" id="3.40.630.30">
    <property type="match status" value="1"/>
</dbReference>
<dbReference type="PANTHER" id="PTHR43441:SF12">
    <property type="entry name" value="RIBOSOMAL N-ACETYLTRANSFERASE YDAF-RELATED"/>
    <property type="match status" value="1"/>
</dbReference>
<dbReference type="SUPFAM" id="SSF55729">
    <property type="entry name" value="Acyl-CoA N-acyltransferases (Nat)"/>
    <property type="match status" value="1"/>
</dbReference>
<proteinExistence type="predicted"/>
<keyword evidence="3" id="KW-1185">Reference proteome</keyword>
<accession>A0A6B2GZ43</accession>
<comment type="caution">
    <text evidence="2">The sequence shown here is derived from an EMBL/GenBank/DDBJ whole genome shotgun (WGS) entry which is preliminary data.</text>
</comment>
<name>A0A6B2GZ43_9BACT</name>
<dbReference type="EMBL" id="JAAEAA010000011">
    <property type="protein sequence ID" value="NDK56259.1"/>
    <property type="molecule type" value="Genomic_DNA"/>
</dbReference>
<dbReference type="Pfam" id="PF13302">
    <property type="entry name" value="Acetyltransf_3"/>
    <property type="match status" value="1"/>
</dbReference>
<evidence type="ECO:0000259" key="1">
    <source>
        <dbReference type="PROSITE" id="PS51186"/>
    </source>
</evidence>
<keyword evidence="2" id="KW-0808">Transferase</keyword>
<dbReference type="GO" id="GO:0008999">
    <property type="term" value="F:protein-N-terminal-alanine acetyltransferase activity"/>
    <property type="evidence" value="ECO:0007669"/>
    <property type="project" value="TreeGrafter"/>
</dbReference>
<dbReference type="InterPro" id="IPR051908">
    <property type="entry name" value="Ribosomal_N-acetyltransferase"/>
</dbReference>
<dbReference type="PROSITE" id="PS51186">
    <property type="entry name" value="GNAT"/>
    <property type="match status" value="1"/>
</dbReference>
<dbReference type="PANTHER" id="PTHR43441">
    <property type="entry name" value="RIBOSOMAL-PROTEIN-SERINE ACETYLTRANSFERASE"/>
    <property type="match status" value="1"/>
</dbReference>
<evidence type="ECO:0000313" key="3">
    <source>
        <dbReference type="Proteomes" id="UP000478546"/>
    </source>
</evidence>
<protein>
    <submittedName>
        <fullName evidence="2">GNAT family N-acetyltransferase</fullName>
    </submittedName>
</protein>